<name>A0A1Z4BS42_9FLAO</name>
<keyword evidence="2" id="KW-1133">Transmembrane helix</keyword>
<protein>
    <submittedName>
        <fullName evidence="3">Uncharacterized protein</fullName>
    </submittedName>
</protein>
<reference evidence="4" key="1">
    <citation type="submission" date="2017-06" db="EMBL/GenBank/DDBJ databases">
        <title>Complete genome sequence of Capnocytophaga sp. KCOM 1579 (=ChDC OS43) isolated from a human refractory periapical abscess lesion.</title>
        <authorList>
            <person name="Kook J.-K."/>
            <person name="Park S.-N."/>
            <person name="Lim Y.K."/>
            <person name="Roh H."/>
        </authorList>
    </citation>
    <scope>NUCLEOTIDE SEQUENCE [LARGE SCALE GENOMIC DNA]</scope>
    <source>
        <strain evidence="4">ChDC OS43</strain>
    </source>
</reference>
<dbReference type="RefSeq" id="WP_088594965.1">
    <property type="nucleotide sequence ID" value="NZ_CP022022.1"/>
</dbReference>
<gene>
    <name evidence="3" type="ORF">CBG49_14010</name>
</gene>
<keyword evidence="4" id="KW-1185">Reference proteome</keyword>
<sequence length="81" mass="8877">MAKKIQGVRLSDIVNRNQQRASVPNNSQHQNCSQPQNNQSSNDDDCADCNGCGQAISNGCVGCGFLIIIIAVIIYFVFFRK</sequence>
<feature type="region of interest" description="Disordered" evidence="1">
    <location>
        <begin position="1"/>
        <end position="45"/>
    </location>
</feature>
<dbReference type="KEGG" id="capn:CBG49_14010"/>
<accession>A0A1Z4BS42</accession>
<evidence type="ECO:0000313" key="3">
    <source>
        <dbReference type="EMBL" id="ASF44116.1"/>
    </source>
</evidence>
<dbReference type="EMBL" id="CP022022">
    <property type="protein sequence ID" value="ASF44116.1"/>
    <property type="molecule type" value="Genomic_DNA"/>
</dbReference>
<keyword evidence="2" id="KW-0812">Transmembrane</keyword>
<dbReference type="AlphaFoldDB" id="A0A1Z4BS42"/>
<proteinExistence type="predicted"/>
<evidence type="ECO:0000256" key="1">
    <source>
        <dbReference type="SAM" id="MobiDB-lite"/>
    </source>
</evidence>
<keyword evidence="2" id="KW-0472">Membrane</keyword>
<feature type="transmembrane region" description="Helical" evidence="2">
    <location>
        <begin position="55"/>
        <end position="78"/>
    </location>
</feature>
<organism evidence="3 4">
    <name type="scientific">Capnocytophaga endodontalis</name>
    <dbReference type="NCBI Taxonomy" id="2708117"/>
    <lineage>
        <taxon>Bacteria</taxon>
        <taxon>Pseudomonadati</taxon>
        <taxon>Bacteroidota</taxon>
        <taxon>Flavobacteriia</taxon>
        <taxon>Flavobacteriales</taxon>
        <taxon>Flavobacteriaceae</taxon>
        <taxon>Capnocytophaga</taxon>
    </lineage>
</organism>
<evidence type="ECO:0000256" key="2">
    <source>
        <dbReference type="SAM" id="Phobius"/>
    </source>
</evidence>
<evidence type="ECO:0000313" key="4">
    <source>
        <dbReference type="Proteomes" id="UP000197007"/>
    </source>
</evidence>
<feature type="compositionally biased region" description="Low complexity" evidence="1">
    <location>
        <begin position="24"/>
        <end position="41"/>
    </location>
</feature>
<feature type="compositionally biased region" description="Polar residues" evidence="1">
    <location>
        <begin position="14"/>
        <end position="23"/>
    </location>
</feature>
<dbReference type="Proteomes" id="UP000197007">
    <property type="component" value="Chromosome"/>
</dbReference>